<sequence>MAMGLEASGQHFIWVVREEGHKSSEEKDEWCLEEFEKKMEGKGLIIRGWAPQTVILDHEAVGGFMTHCGWNSTLESVAAGLPMVTWPLPAEQFYNEKLVTDVLKIGVAIGTQEWSRWFEAKKTIVKREDIKKAVNQLMVGEEAEEMRNRAKSFKEMAKRATEEGGSSNSDLNALLEELKLNCP</sequence>
<accession>A0ACC0X559</accession>
<gene>
    <name evidence="1" type="ORF">Pint_33890</name>
</gene>
<dbReference type="EMBL" id="CM047749">
    <property type="protein sequence ID" value="KAJ0009791.1"/>
    <property type="molecule type" value="Genomic_DNA"/>
</dbReference>
<keyword evidence="2" id="KW-1185">Reference proteome</keyword>
<proteinExistence type="predicted"/>
<evidence type="ECO:0000313" key="1">
    <source>
        <dbReference type="EMBL" id="KAJ0009791.1"/>
    </source>
</evidence>
<comment type="caution">
    <text evidence="1">The sequence shown here is derived from an EMBL/GenBank/DDBJ whole genome shotgun (WGS) entry which is preliminary data.</text>
</comment>
<organism evidence="1 2">
    <name type="scientific">Pistacia integerrima</name>
    <dbReference type="NCBI Taxonomy" id="434235"/>
    <lineage>
        <taxon>Eukaryota</taxon>
        <taxon>Viridiplantae</taxon>
        <taxon>Streptophyta</taxon>
        <taxon>Embryophyta</taxon>
        <taxon>Tracheophyta</taxon>
        <taxon>Spermatophyta</taxon>
        <taxon>Magnoliopsida</taxon>
        <taxon>eudicotyledons</taxon>
        <taxon>Gunneridae</taxon>
        <taxon>Pentapetalae</taxon>
        <taxon>rosids</taxon>
        <taxon>malvids</taxon>
        <taxon>Sapindales</taxon>
        <taxon>Anacardiaceae</taxon>
        <taxon>Pistacia</taxon>
    </lineage>
</organism>
<name>A0ACC0X559_9ROSI</name>
<protein>
    <submittedName>
        <fullName evidence="1">Uncharacterized protein</fullName>
    </submittedName>
</protein>
<reference evidence="2" key="1">
    <citation type="journal article" date="2023" name="G3 (Bethesda)">
        <title>Genome assembly and association tests identify interacting loci associated with vigor, precocity, and sex in interspecific pistachio rootstocks.</title>
        <authorList>
            <person name="Palmer W."/>
            <person name="Jacygrad E."/>
            <person name="Sagayaradj S."/>
            <person name="Cavanaugh K."/>
            <person name="Han R."/>
            <person name="Bertier L."/>
            <person name="Beede B."/>
            <person name="Kafkas S."/>
            <person name="Golino D."/>
            <person name="Preece J."/>
            <person name="Michelmore R."/>
        </authorList>
    </citation>
    <scope>NUCLEOTIDE SEQUENCE [LARGE SCALE GENOMIC DNA]</scope>
</reference>
<dbReference type="Proteomes" id="UP001163603">
    <property type="component" value="Chromosome 14"/>
</dbReference>
<evidence type="ECO:0000313" key="2">
    <source>
        <dbReference type="Proteomes" id="UP001163603"/>
    </source>
</evidence>